<dbReference type="InterPro" id="IPR001387">
    <property type="entry name" value="Cro/C1-type_HTH"/>
</dbReference>
<gene>
    <name evidence="2" type="ORF">ASZ90_000074</name>
</gene>
<dbReference type="EMBL" id="LNQE01000010">
    <property type="protein sequence ID" value="KUG30008.1"/>
    <property type="molecule type" value="Genomic_DNA"/>
</dbReference>
<dbReference type="SUPFAM" id="SSF47413">
    <property type="entry name" value="lambda repressor-like DNA-binding domains"/>
    <property type="match status" value="1"/>
</dbReference>
<dbReference type="AlphaFoldDB" id="A0A0W8GA45"/>
<protein>
    <recommendedName>
        <fullName evidence="1">HTH cro/C1-type domain-containing protein</fullName>
    </recommendedName>
</protein>
<dbReference type="InterPro" id="IPR010982">
    <property type="entry name" value="Lambda_DNA-bd_dom_sf"/>
</dbReference>
<evidence type="ECO:0000313" key="2">
    <source>
        <dbReference type="EMBL" id="KUG30008.1"/>
    </source>
</evidence>
<organism evidence="2">
    <name type="scientific">hydrocarbon metagenome</name>
    <dbReference type="NCBI Taxonomy" id="938273"/>
    <lineage>
        <taxon>unclassified sequences</taxon>
        <taxon>metagenomes</taxon>
        <taxon>ecological metagenomes</taxon>
    </lineage>
</organism>
<proteinExistence type="predicted"/>
<sequence>MVKRVLAALIEQADQDLTDDGEDAMSIEEILGPSTPANALRGYRHREALTQAGLAKLVGVTRQNICDMERGRRNIGKDMAKRLGTALNAPWKRFL</sequence>
<dbReference type="Pfam" id="PF13560">
    <property type="entry name" value="HTH_31"/>
    <property type="match status" value="1"/>
</dbReference>
<dbReference type="GO" id="GO:0003677">
    <property type="term" value="F:DNA binding"/>
    <property type="evidence" value="ECO:0007669"/>
    <property type="project" value="InterPro"/>
</dbReference>
<feature type="domain" description="HTH cro/C1-type" evidence="1">
    <location>
        <begin position="40"/>
        <end position="94"/>
    </location>
</feature>
<dbReference type="CDD" id="cd00093">
    <property type="entry name" value="HTH_XRE"/>
    <property type="match status" value="1"/>
</dbReference>
<accession>A0A0W8GA45</accession>
<comment type="caution">
    <text evidence="2">The sequence shown here is derived from an EMBL/GenBank/DDBJ whole genome shotgun (WGS) entry which is preliminary data.</text>
</comment>
<dbReference type="Gene3D" id="1.10.260.40">
    <property type="entry name" value="lambda repressor-like DNA-binding domains"/>
    <property type="match status" value="1"/>
</dbReference>
<name>A0A0W8GA45_9ZZZZ</name>
<dbReference type="PROSITE" id="PS50943">
    <property type="entry name" value="HTH_CROC1"/>
    <property type="match status" value="1"/>
</dbReference>
<reference evidence="2" key="1">
    <citation type="journal article" date="2015" name="Proc. Natl. Acad. Sci. U.S.A.">
        <title>Networks of energetic and metabolic interactions define dynamics in microbial communities.</title>
        <authorList>
            <person name="Embree M."/>
            <person name="Liu J.K."/>
            <person name="Al-Bassam M.M."/>
            <person name="Zengler K."/>
        </authorList>
    </citation>
    <scope>NUCLEOTIDE SEQUENCE</scope>
</reference>
<evidence type="ECO:0000259" key="1">
    <source>
        <dbReference type="PROSITE" id="PS50943"/>
    </source>
</evidence>
<dbReference type="SMART" id="SM00530">
    <property type="entry name" value="HTH_XRE"/>
    <property type="match status" value="1"/>
</dbReference>